<protein>
    <recommendedName>
        <fullName evidence="1">peptidylprolyl isomerase</fullName>
        <ecNumber evidence="1">5.2.1.8</ecNumber>
    </recommendedName>
</protein>
<dbReference type="PANTHER" id="PTHR45625">
    <property type="entry name" value="PEPTIDYL-PROLYL CIS-TRANS ISOMERASE-RELATED"/>
    <property type="match status" value="1"/>
</dbReference>
<evidence type="ECO:0000259" key="5">
    <source>
        <dbReference type="PROSITE" id="PS50072"/>
    </source>
</evidence>
<feature type="transmembrane region" description="Helical" evidence="4">
    <location>
        <begin position="9"/>
        <end position="30"/>
    </location>
</feature>
<keyword evidence="4" id="KW-0812">Transmembrane</keyword>
<keyword evidence="4" id="KW-0472">Membrane</keyword>
<keyword evidence="4" id="KW-1133">Transmembrane helix</keyword>
<accession>A0A955RJ11</accession>
<dbReference type="SUPFAM" id="SSF50891">
    <property type="entry name" value="Cyclophilin-like"/>
    <property type="match status" value="1"/>
</dbReference>
<dbReference type="EMBL" id="JAGQLK010000015">
    <property type="protein sequence ID" value="MCA9382949.1"/>
    <property type="molecule type" value="Genomic_DNA"/>
</dbReference>
<dbReference type="InterPro" id="IPR044666">
    <property type="entry name" value="Cyclophilin_A-like"/>
</dbReference>
<dbReference type="Gene3D" id="2.40.100.10">
    <property type="entry name" value="Cyclophilin-like"/>
    <property type="match status" value="1"/>
</dbReference>
<keyword evidence="3 6" id="KW-0413">Isomerase</keyword>
<dbReference type="Pfam" id="PF00160">
    <property type="entry name" value="Pro_isomerase"/>
    <property type="match status" value="1"/>
</dbReference>
<feature type="non-terminal residue" evidence="6">
    <location>
        <position position="196"/>
    </location>
</feature>
<keyword evidence="2" id="KW-0697">Rotamase</keyword>
<gene>
    <name evidence="6" type="ORF">KC909_01155</name>
</gene>
<evidence type="ECO:0000256" key="3">
    <source>
        <dbReference type="ARBA" id="ARBA00023235"/>
    </source>
</evidence>
<reference evidence="6" key="1">
    <citation type="submission" date="2020-04" db="EMBL/GenBank/DDBJ databases">
        <authorList>
            <person name="Zhang T."/>
        </authorList>
    </citation>
    <scope>NUCLEOTIDE SEQUENCE</scope>
    <source>
        <strain evidence="6">HKST-UBA14</strain>
    </source>
</reference>
<dbReference type="PROSITE" id="PS50072">
    <property type="entry name" value="CSA_PPIASE_2"/>
    <property type="match status" value="1"/>
</dbReference>
<dbReference type="InterPro" id="IPR002130">
    <property type="entry name" value="Cyclophilin-type_PPIase_dom"/>
</dbReference>
<dbReference type="AlphaFoldDB" id="A0A955RJ11"/>
<dbReference type="GO" id="GO:0003755">
    <property type="term" value="F:peptidyl-prolyl cis-trans isomerase activity"/>
    <property type="evidence" value="ECO:0007669"/>
    <property type="project" value="UniProtKB-KW"/>
</dbReference>
<dbReference type="EC" id="5.2.1.8" evidence="1"/>
<dbReference type="PANTHER" id="PTHR45625:SF4">
    <property type="entry name" value="PEPTIDYLPROLYL ISOMERASE DOMAIN AND WD REPEAT-CONTAINING PROTEIN 1"/>
    <property type="match status" value="1"/>
</dbReference>
<reference evidence="6" key="2">
    <citation type="journal article" date="2021" name="Microbiome">
        <title>Successional dynamics and alternative stable states in a saline activated sludge microbial community over 9 years.</title>
        <authorList>
            <person name="Wang Y."/>
            <person name="Ye J."/>
            <person name="Ju F."/>
            <person name="Liu L."/>
            <person name="Boyd J.A."/>
            <person name="Deng Y."/>
            <person name="Parks D.H."/>
            <person name="Jiang X."/>
            <person name="Yin X."/>
            <person name="Woodcroft B.J."/>
            <person name="Tyson G.W."/>
            <person name="Hugenholtz P."/>
            <person name="Polz M.F."/>
            <person name="Zhang T."/>
        </authorList>
    </citation>
    <scope>NUCLEOTIDE SEQUENCE</scope>
    <source>
        <strain evidence="6">HKST-UBA14</strain>
    </source>
</reference>
<evidence type="ECO:0000313" key="6">
    <source>
        <dbReference type="EMBL" id="MCA9382949.1"/>
    </source>
</evidence>
<evidence type="ECO:0000256" key="4">
    <source>
        <dbReference type="SAM" id="Phobius"/>
    </source>
</evidence>
<evidence type="ECO:0000256" key="2">
    <source>
        <dbReference type="ARBA" id="ARBA00023110"/>
    </source>
</evidence>
<evidence type="ECO:0000256" key="1">
    <source>
        <dbReference type="ARBA" id="ARBA00013194"/>
    </source>
</evidence>
<evidence type="ECO:0000313" key="7">
    <source>
        <dbReference type="Proteomes" id="UP000783287"/>
    </source>
</evidence>
<proteinExistence type="predicted"/>
<organism evidence="6 7">
    <name type="scientific">Candidatus Dojkabacteria bacterium</name>
    <dbReference type="NCBI Taxonomy" id="2099670"/>
    <lineage>
        <taxon>Bacteria</taxon>
        <taxon>Candidatus Dojkabacteria</taxon>
    </lineage>
</organism>
<comment type="caution">
    <text evidence="6">The sequence shown here is derived from an EMBL/GenBank/DDBJ whole genome shotgun (WGS) entry which is preliminary data.</text>
</comment>
<dbReference type="InterPro" id="IPR029000">
    <property type="entry name" value="Cyclophilin-like_dom_sf"/>
</dbReference>
<dbReference type="Proteomes" id="UP000783287">
    <property type="component" value="Unassembled WGS sequence"/>
</dbReference>
<sequence length="196" mass="21789">MFKENKEFWLYFVGIVIVFFLLFFSFRSYVGDIGAGFNPIVNTSVDTDGDGDVDTSGTSQVYEAPPLNNINQDLDYFAVIKTNKGDFEIDLLERYAPNTVNNFVFLATDNFYDGTSFHRLIPGVLLQGGSPNTKNEDPSDDKFGGPGYVIKDEINWDSLDLDQGLRNTLINEGYTSAVKIPSKDLDKYSLAMANAG</sequence>
<name>A0A955RJ11_9BACT</name>
<feature type="domain" description="PPIase cyclophilin-type" evidence="5">
    <location>
        <begin position="85"/>
        <end position="196"/>
    </location>
</feature>